<feature type="compositionally biased region" description="Low complexity" evidence="1">
    <location>
        <begin position="35"/>
        <end position="49"/>
    </location>
</feature>
<dbReference type="AlphaFoldDB" id="A0AAN9ID61"/>
<feature type="compositionally biased region" description="Polar residues" evidence="1">
    <location>
        <begin position="152"/>
        <end position="162"/>
    </location>
</feature>
<feature type="compositionally biased region" description="Acidic residues" evidence="1">
    <location>
        <begin position="167"/>
        <end position="177"/>
    </location>
</feature>
<name>A0AAN9ID61_CROPI</name>
<evidence type="ECO:0000313" key="2">
    <source>
        <dbReference type="EMBL" id="KAK7273864.1"/>
    </source>
</evidence>
<evidence type="ECO:0008006" key="4">
    <source>
        <dbReference type="Google" id="ProtNLM"/>
    </source>
</evidence>
<feature type="region of interest" description="Disordered" evidence="1">
    <location>
        <begin position="1"/>
        <end position="177"/>
    </location>
</feature>
<protein>
    <recommendedName>
        <fullName evidence="4">Transposase, Ptta/En/Spm, plant</fullName>
    </recommendedName>
</protein>
<gene>
    <name evidence="2" type="ORF">RIF29_14928</name>
</gene>
<feature type="compositionally biased region" description="Basic and acidic residues" evidence="1">
    <location>
        <begin position="1"/>
        <end position="10"/>
    </location>
</feature>
<sequence>MSSGGRRDNSQARATACSKGKKVQGGSGARSKYALHVPVTPHVPTSSPLASTTHIPVPSRMPTVPQHIPTSSKPIPSTTHIPVPSRIPTVPQHIPTSSQPIPSTTWPSQHSRRRPRPTSPQAEGHRTSTPIIMMPTPGVRLSSRDGPRSSPDIGSSQGSQSMPIPDGPDEDLNEDALPDGLLPDLPPGWIMPTAKGFFPSKEASKNITNTLKDVFRHPVTSYHQIDEDIRNNVFFERFRTLVKWDPAHEEQVKVLFHRKASKRLSDIFNQARKKNKRPSWIGPELWETWLALFDNPEEKTSEKRRRKIGLQLRVGACTLVVPLTKFNMHRIW</sequence>
<dbReference type="EMBL" id="JAYWIO010000003">
    <property type="protein sequence ID" value="KAK7273864.1"/>
    <property type="molecule type" value="Genomic_DNA"/>
</dbReference>
<evidence type="ECO:0000313" key="3">
    <source>
        <dbReference type="Proteomes" id="UP001372338"/>
    </source>
</evidence>
<dbReference type="Proteomes" id="UP001372338">
    <property type="component" value="Unassembled WGS sequence"/>
</dbReference>
<accession>A0AAN9ID61</accession>
<proteinExistence type="predicted"/>
<evidence type="ECO:0000256" key="1">
    <source>
        <dbReference type="SAM" id="MobiDB-lite"/>
    </source>
</evidence>
<comment type="caution">
    <text evidence="2">The sequence shown here is derived from an EMBL/GenBank/DDBJ whole genome shotgun (WGS) entry which is preliminary data.</text>
</comment>
<feature type="compositionally biased region" description="Polar residues" evidence="1">
    <location>
        <begin position="94"/>
        <end position="109"/>
    </location>
</feature>
<feature type="compositionally biased region" description="Polar residues" evidence="1">
    <location>
        <begin position="68"/>
        <end position="80"/>
    </location>
</feature>
<reference evidence="2 3" key="1">
    <citation type="submission" date="2024-01" db="EMBL/GenBank/DDBJ databases">
        <title>The genomes of 5 underutilized Papilionoideae crops provide insights into root nodulation and disease resistanc.</title>
        <authorList>
            <person name="Yuan L."/>
        </authorList>
    </citation>
    <scope>NUCLEOTIDE SEQUENCE [LARGE SCALE GENOMIC DNA]</scope>
    <source>
        <strain evidence="2">ZHUSHIDOU_FW_LH</strain>
        <tissue evidence="2">Leaf</tissue>
    </source>
</reference>
<organism evidence="2 3">
    <name type="scientific">Crotalaria pallida</name>
    <name type="common">Smooth rattlebox</name>
    <name type="synonym">Crotalaria striata</name>
    <dbReference type="NCBI Taxonomy" id="3830"/>
    <lineage>
        <taxon>Eukaryota</taxon>
        <taxon>Viridiplantae</taxon>
        <taxon>Streptophyta</taxon>
        <taxon>Embryophyta</taxon>
        <taxon>Tracheophyta</taxon>
        <taxon>Spermatophyta</taxon>
        <taxon>Magnoliopsida</taxon>
        <taxon>eudicotyledons</taxon>
        <taxon>Gunneridae</taxon>
        <taxon>Pentapetalae</taxon>
        <taxon>rosids</taxon>
        <taxon>fabids</taxon>
        <taxon>Fabales</taxon>
        <taxon>Fabaceae</taxon>
        <taxon>Papilionoideae</taxon>
        <taxon>50 kb inversion clade</taxon>
        <taxon>genistoids sensu lato</taxon>
        <taxon>core genistoids</taxon>
        <taxon>Crotalarieae</taxon>
        <taxon>Crotalaria</taxon>
    </lineage>
</organism>
<keyword evidence="3" id="KW-1185">Reference proteome</keyword>